<proteinExistence type="predicted"/>
<name>T0IVG7_9SPHN</name>
<reference evidence="1 2" key="1">
    <citation type="journal article" date="2013" name="Genome Announc.">
        <title>Draft Genome Sequence of Sphingobium lactosutens Strain DS20T, Isolated from a Hexachlorocyclohexane Dumpsite.</title>
        <authorList>
            <person name="Kumar R."/>
            <person name="Dwivedi V."/>
            <person name="Negi V."/>
            <person name="Khurana J.P."/>
            <person name="Lal R."/>
        </authorList>
    </citation>
    <scope>NUCLEOTIDE SEQUENCE [LARGE SCALE GENOMIC DNA]</scope>
    <source>
        <strain evidence="1 2">DS20</strain>
    </source>
</reference>
<accession>T0IVG7</accession>
<organism evidence="1 2">
    <name type="scientific">Sphingobium lactosutens DS20</name>
    <dbReference type="NCBI Taxonomy" id="1331060"/>
    <lineage>
        <taxon>Bacteria</taxon>
        <taxon>Pseudomonadati</taxon>
        <taxon>Pseudomonadota</taxon>
        <taxon>Alphaproteobacteria</taxon>
        <taxon>Sphingomonadales</taxon>
        <taxon>Sphingomonadaceae</taxon>
        <taxon>Sphingobium</taxon>
    </lineage>
</organism>
<sequence length="74" mass="8195">MPICVEGLWIKQGRNQWMIGWSFLLPTDRILIHNPPTGAQFHPQPVDSGDREADSDAIASIVRVNLLAIMGTAQ</sequence>
<comment type="caution">
    <text evidence="1">The sequence shown here is derived from an EMBL/GenBank/DDBJ whole genome shotgun (WGS) entry which is preliminary data.</text>
</comment>
<gene>
    <name evidence="1" type="ORF">RLDS_15460</name>
</gene>
<keyword evidence="2" id="KW-1185">Reference proteome</keyword>
<dbReference type="EMBL" id="ATDP01000094">
    <property type="protein sequence ID" value="EQB13689.1"/>
    <property type="molecule type" value="Genomic_DNA"/>
</dbReference>
<dbReference type="Proteomes" id="UP000015531">
    <property type="component" value="Unassembled WGS sequence"/>
</dbReference>
<protein>
    <submittedName>
        <fullName evidence="1">Uncharacterized protein</fullName>
    </submittedName>
</protein>
<evidence type="ECO:0000313" key="2">
    <source>
        <dbReference type="Proteomes" id="UP000015531"/>
    </source>
</evidence>
<dbReference type="AlphaFoldDB" id="T0IVG7"/>
<dbReference type="PATRIC" id="fig|1331060.3.peg.2966"/>
<evidence type="ECO:0000313" key="1">
    <source>
        <dbReference type="EMBL" id="EQB13689.1"/>
    </source>
</evidence>